<dbReference type="Proteomes" id="UP000030758">
    <property type="component" value="Unassembled WGS sequence"/>
</dbReference>
<dbReference type="EMBL" id="KL367475">
    <property type="protein sequence ID" value="KFD73075.1"/>
    <property type="molecule type" value="Genomic_DNA"/>
</dbReference>
<evidence type="ECO:0000313" key="2">
    <source>
        <dbReference type="EMBL" id="KFD73075.1"/>
    </source>
</evidence>
<reference evidence="2" key="1">
    <citation type="journal article" date="2014" name="Nat. Genet.">
        <title>Genome and transcriptome of the porcine whipworm Trichuris suis.</title>
        <authorList>
            <person name="Jex A.R."/>
            <person name="Nejsum P."/>
            <person name="Schwarz E.M."/>
            <person name="Hu L."/>
            <person name="Young N.D."/>
            <person name="Hall R.S."/>
            <person name="Korhonen P.K."/>
            <person name="Liao S."/>
            <person name="Thamsborg S."/>
            <person name="Xia J."/>
            <person name="Xu P."/>
            <person name="Wang S."/>
            <person name="Scheerlinck J.P."/>
            <person name="Hofmann A."/>
            <person name="Sternberg P.W."/>
            <person name="Wang J."/>
            <person name="Gasser R.B."/>
        </authorList>
    </citation>
    <scope>NUCLEOTIDE SEQUENCE [LARGE SCALE GENOMIC DNA]</scope>
    <source>
        <strain evidence="2">DCEP-RM93F</strain>
    </source>
</reference>
<dbReference type="Pfam" id="PF03184">
    <property type="entry name" value="DDE_1"/>
    <property type="match status" value="1"/>
</dbReference>
<name>A0A085NUC9_9BILA</name>
<proteinExistence type="predicted"/>
<dbReference type="AlphaFoldDB" id="A0A085NUC9"/>
<dbReference type="PANTHER" id="PTHR19303:SF52">
    <property type="entry name" value="TIGGER TRANSPOSABLE ELEMENT-DERIVED PROTEIN 6"/>
    <property type="match status" value="1"/>
</dbReference>
<dbReference type="PANTHER" id="PTHR19303">
    <property type="entry name" value="TRANSPOSON"/>
    <property type="match status" value="1"/>
</dbReference>
<dbReference type="GO" id="GO:0003677">
    <property type="term" value="F:DNA binding"/>
    <property type="evidence" value="ECO:0007669"/>
    <property type="project" value="TreeGrafter"/>
</dbReference>
<protein>
    <recommendedName>
        <fullName evidence="1">DDE-1 domain-containing protein</fullName>
    </recommendedName>
</protein>
<evidence type="ECO:0000259" key="1">
    <source>
        <dbReference type="Pfam" id="PF03184"/>
    </source>
</evidence>
<accession>A0A085NUC9</accession>
<dbReference type="GO" id="GO:0005634">
    <property type="term" value="C:nucleus"/>
    <property type="evidence" value="ECO:0007669"/>
    <property type="project" value="TreeGrafter"/>
</dbReference>
<feature type="domain" description="DDE-1" evidence="1">
    <location>
        <begin position="49"/>
        <end position="114"/>
    </location>
</feature>
<dbReference type="InterPro" id="IPR004875">
    <property type="entry name" value="DDE_SF_endonuclease_dom"/>
</dbReference>
<sequence length="114" mass="13271">MLMAIIREKKYEPEQVFNMDETGLFWKKMPSRTYLMKDVATPPGVKVQKDRVTLIMCGNAAGHTLKPGLIHKSANPRSLKNKNKNQLPVFWMRHPKSWITKALLSQWFQQCFVP</sequence>
<gene>
    <name evidence="2" type="ORF">M514_14979</name>
</gene>
<dbReference type="InterPro" id="IPR050863">
    <property type="entry name" value="CenT-Element_Derived"/>
</dbReference>
<organism evidence="2">
    <name type="scientific">Trichuris suis</name>
    <name type="common">pig whipworm</name>
    <dbReference type="NCBI Taxonomy" id="68888"/>
    <lineage>
        <taxon>Eukaryota</taxon>
        <taxon>Metazoa</taxon>
        <taxon>Ecdysozoa</taxon>
        <taxon>Nematoda</taxon>
        <taxon>Enoplea</taxon>
        <taxon>Dorylaimia</taxon>
        <taxon>Trichinellida</taxon>
        <taxon>Trichuridae</taxon>
        <taxon>Trichuris</taxon>
    </lineage>
</organism>